<organism evidence="2 3">
    <name type="scientific">Coprococcus comes</name>
    <dbReference type="NCBI Taxonomy" id="410072"/>
    <lineage>
        <taxon>Bacteria</taxon>
        <taxon>Bacillati</taxon>
        <taxon>Bacillota</taxon>
        <taxon>Clostridia</taxon>
        <taxon>Lachnospirales</taxon>
        <taxon>Lachnospiraceae</taxon>
        <taxon>Coprococcus</taxon>
    </lineage>
</organism>
<dbReference type="InterPro" id="IPR025827">
    <property type="entry name" value="Zn_ribbon_recom_dom"/>
</dbReference>
<feature type="domain" description="Recombinase" evidence="1">
    <location>
        <begin position="179"/>
        <end position="324"/>
    </location>
</feature>
<dbReference type="InterPro" id="IPR011109">
    <property type="entry name" value="DNA_bind_recombinase_dom"/>
</dbReference>
<dbReference type="Gene3D" id="3.90.1750.20">
    <property type="entry name" value="Putative Large Serine Recombinase, Chain B, Domain 2"/>
    <property type="match status" value="1"/>
</dbReference>
<dbReference type="PANTHER" id="PTHR30461:SF23">
    <property type="entry name" value="DNA RECOMBINASE-RELATED"/>
    <property type="match status" value="1"/>
</dbReference>
<comment type="caution">
    <text evidence="2">The sequence shown here is derived from an EMBL/GenBank/DDBJ whole genome shotgun (WGS) entry which is preliminary data.</text>
</comment>
<dbReference type="InterPro" id="IPR006119">
    <property type="entry name" value="Resolv_N"/>
</dbReference>
<protein>
    <submittedName>
        <fullName evidence="2">DUF4368 domain-containing protein</fullName>
    </submittedName>
</protein>
<evidence type="ECO:0000259" key="1">
    <source>
        <dbReference type="PROSITE" id="PS51737"/>
    </source>
</evidence>
<dbReference type="InterPro" id="IPR038109">
    <property type="entry name" value="DNA_bind_recomb_sf"/>
</dbReference>
<name>A0A414QFS4_9FIRM</name>
<dbReference type="Pfam" id="PF07508">
    <property type="entry name" value="Recombinase"/>
    <property type="match status" value="1"/>
</dbReference>
<gene>
    <name evidence="2" type="ORF">DW656_16620</name>
</gene>
<dbReference type="Pfam" id="PF14287">
    <property type="entry name" value="DUF4368"/>
    <property type="match status" value="1"/>
</dbReference>
<dbReference type="GO" id="GO:0000150">
    <property type="term" value="F:DNA strand exchange activity"/>
    <property type="evidence" value="ECO:0007669"/>
    <property type="project" value="InterPro"/>
</dbReference>
<dbReference type="AlphaFoldDB" id="A0A414QFS4"/>
<evidence type="ECO:0000313" key="3">
    <source>
        <dbReference type="Proteomes" id="UP000284579"/>
    </source>
</evidence>
<dbReference type="SMART" id="SM00857">
    <property type="entry name" value="Resolvase"/>
    <property type="match status" value="1"/>
</dbReference>
<sequence>MFHQSNTAAALQFPYNAMSVEAVTALYCRLSRDDELQGDSNSIINQKKILQKYALEHGYTNFRFYIDDGISGTTFNRPGFQEMIADVEAGIVKRVIIKDMSRFGRDYLQVGMYTEIMFPEHDVHFIAVNDGVDSTQGDNEFTPFRNIINEWYAKDTSKKIRAVMKVKGNAGEHLTTNAPYGYMKDPDDSKHWIPDREAADVVYEIGLYVMDGFGPSQIARKLRERKILTPAAYYESKGIPCNVKKQGDPYGWDNTTIAGIMDRWREYLGHTVNFKTTKKSYKSKKKIKNPESEWVIFENTHEPIWTEAIAEAVKQARQSRRRPTKMGEMGMFSGMMYCADCGSILYQCRATGFRKDQEYYICSGYRKGKQVCGTPHSIRTVILEELILQNLREIVSFARSHENRFVQMVMDMDIKERNKGLAKKRKLLSEGEKRITELDMIFKRLYEDNISGKLTDERFHKLSTDYEAEQAGLQTQAAILREEIEEAEGKSANVDRFLSVVRQYTDIPELTPRILHEFVEKIIIHAATDPHSKINRRQEVDIYYKGIGILEMSKVFDSRQK</sequence>
<dbReference type="RefSeq" id="WP_118199779.1">
    <property type="nucleotide sequence ID" value="NZ_QRHO01000045.1"/>
</dbReference>
<dbReference type="InterPro" id="IPR036162">
    <property type="entry name" value="Resolvase-like_N_sf"/>
</dbReference>
<accession>A0A414QFS4</accession>
<evidence type="ECO:0000313" key="2">
    <source>
        <dbReference type="EMBL" id="RHF79639.1"/>
    </source>
</evidence>
<dbReference type="CDD" id="cd03770">
    <property type="entry name" value="SR_TndX_transposase"/>
    <property type="match status" value="1"/>
</dbReference>
<dbReference type="PANTHER" id="PTHR30461">
    <property type="entry name" value="DNA-INVERTASE FROM LAMBDOID PROPHAGE"/>
    <property type="match status" value="1"/>
</dbReference>
<dbReference type="PROSITE" id="PS51737">
    <property type="entry name" value="RECOMBINASE_DNA_BIND"/>
    <property type="match status" value="1"/>
</dbReference>
<dbReference type="GO" id="GO:0003677">
    <property type="term" value="F:DNA binding"/>
    <property type="evidence" value="ECO:0007669"/>
    <property type="project" value="InterPro"/>
</dbReference>
<dbReference type="Proteomes" id="UP000284579">
    <property type="component" value="Unassembled WGS sequence"/>
</dbReference>
<dbReference type="SUPFAM" id="SSF53041">
    <property type="entry name" value="Resolvase-like"/>
    <property type="match status" value="1"/>
</dbReference>
<dbReference type="Pfam" id="PF00239">
    <property type="entry name" value="Resolvase"/>
    <property type="match status" value="1"/>
</dbReference>
<dbReference type="Pfam" id="PF13408">
    <property type="entry name" value="Zn_ribbon_recom"/>
    <property type="match status" value="1"/>
</dbReference>
<reference evidence="2 3" key="1">
    <citation type="submission" date="2018-08" db="EMBL/GenBank/DDBJ databases">
        <title>A genome reference for cultivated species of the human gut microbiota.</title>
        <authorList>
            <person name="Zou Y."/>
            <person name="Xue W."/>
            <person name="Luo G."/>
        </authorList>
    </citation>
    <scope>NUCLEOTIDE SEQUENCE [LARGE SCALE GENOMIC DNA]</scope>
    <source>
        <strain evidence="2 3">AM23-3</strain>
    </source>
</reference>
<dbReference type="InterPro" id="IPR025378">
    <property type="entry name" value="DUF4368"/>
</dbReference>
<proteinExistence type="predicted"/>
<dbReference type="InterPro" id="IPR050639">
    <property type="entry name" value="SSR_resolvase"/>
</dbReference>
<dbReference type="Gene3D" id="3.40.50.1390">
    <property type="entry name" value="Resolvase, N-terminal catalytic domain"/>
    <property type="match status" value="1"/>
</dbReference>
<dbReference type="EMBL" id="QRHO01000045">
    <property type="protein sequence ID" value="RHF79639.1"/>
    <property type="molecule type" value="Genomic_DNA"/>
</dbReference>